<reference evidence="2" key="1">
    <citation type="submission" date="2016-05" db="EMBL/GenBank/DDBJ databases">
        <authorList>
            <person name="Naeem Raeece"/>
        </authorList>
    </citation>
    <scope>NUCLEOTIDE SEQUENCE [LARGE SCALE GENOMIC DNA]</scope>
</reference>
<accession>A0A1A8YJZ1</accession>
<keyword evidence="2" id="KW-1185">Reference proteome</keyword>
<proteinExistence type="predicted"/>
<organism evidence="1 2">
    <name type="scientific">Plasmodium ovale wallikeri</name>
    <dbReference type="NCBI Taxonomy" id="864142"/>
    <lineage>
        <taxon>Eukaryota</taxon>
        <taxon>Sar</taxon>
        <taxon>Alveolata</taxon>
        <taxon>Apicomplexa</taxon>
        <taxon>Aconoidasida</taxon>
        <taxon>Haemosporida</taxon>
        <taxon>Plasmodiidae</taxon>
        <taxon>Plasmodium</taxon>
        <taxon>Plasmodium (Plasmodium)</taxon>
    </lineage>
</organism>
<sequence>MLRLPEEACCVCSKQHVAFVRSSTLRLPEAARCIRQQKHVVFFYLPFVPSSLHILQQGQKGHCLTYCKFLIFLFFTHRKILA</sequence>
<dbReference type="AlphaFoldDB" id="A0A1A8YJZ1"/>
<evidence type="ECO:0000313" key="2">
    <source>
        <dbReference type="Proteomes" id="UP000078555"/>
    </source>
</evidence>
<dbReference type="Proteomes" id="UP000078555">
    <property type="component" value="Unassembled WGS sequence"/>
</dbReference>
<name>A0A1A8YJZ1_PLAOA</name>
<dbReference type="EMBL" id="FLRD01000027">
    <property type="protein sequence ID" value="SBT31868.1"/>
    <property type="molecule type" value="Genomic_DNA"/>
</dbReference>
<gene>
    <name evidence="1" type="ORF">POVWA1_009280</name>
</gene>
<protein>
    <submittedName>
        <fullName evidence="1">Uncharacterized protein</fullName>
    </submittedName>
</protein>
<evidence type="ECO:0000313" key="1">
    <source>
        <dbReference type="EMBL" id="SBT31868.1"/>
    </source>
</evidence>